<comment type="caution">
    <text evidence="1">The sequence shown here is derived from an EMBL/GenBank/DDBJ whole genome shotgun (WGS) entry which is preliminary data.</text>
</comment>
<name>A0A6G0Z7V9_APHCR</name>
<evidence type="ECO:0000313" key="2">
    <source>
        <dbReference type="Proteomes" id="UP000478052"/>
    </source>
</evidence>
<dbReference type="OrthoDB" id="10502170at2759"/>
<dbReference type="EMBL" id="VUJU01001148">
    <property type="protein sequence ID" value="KAF0766630.1"/>
    <property type="molecule type" value="Genomic_DNA"/>
</dbReference>
<gene>
    <name evidence="1" type="ORF">FWK35_00006586</name>
</gene>
<proteinExistence type="predicted"/>
<protein>
    <submittedName>
        <fullName evidence="1">Putative transposase-like protein</fullName>
    </submittedName>
</protein>
<reference evidence="1 2" key="1">
    <citation type="submission" date="2019-08" db="EMBL/GenBank/DDBJ databases">
        <title>Whole genome of Aphis craccivora.</title>
        <authorList>
            <person name="Voronova N.V."/>
            <person name="Shulinski R.S."/>
            <person name="Bandarenka Y.V."/>
            <person name="Zhorov D.G."/>
            <person name="Warner D."/>
        </authorList>
    </citation>
    <scope>NUCLEOTIDE SEQUENCE [LARGE SCALE GENOMIC DNA]</scope>
    <source>
        <strain evidence="1">180601</strain>
        <tissue evidence="1">Whole Body</tissue>
    </source>
</reference>
<organism evidence="1 2">
    <name type="scientific">Aphis craccivora</name>
    <name type="common">Cowpea aphid</name>
    <dbReference type="NCBI Taxonomy" id="307492"/>
    <lineage>
        <taxon>Eukaryota</taxon>
        <taxon>Metazoa</taxon>
        <taxon>Ecdysozoa</taxon>
        <taxon>Arthropoda</taxon>
        <taxon>Hexapoda</taxon>
        <taxon>Insecta</taxon>
        <taxon>Pterygota</taxon>
        <taxon>Neoptera</taxon>
        <taxon>Paraneoptera</taxon>
        <taxon>Hemiptera</taxon>
        <taxon>Sternorrhyncha</taxon>
        <taxon>Aphidomorpha</taxon>
        <taxon>Aphidoidea</taxon>
        <taxon>Aphididae</taxon>
        <taxon>Aphidini</taxon>
        <taxon>Aphis</taxon>
        <taxon>Aphis</taxon>
    </lineage>
</organism>
<dbReference type="Proteomes" id="UP000478052">
    <property type="component" value="Unassembled WGS sequence"/>
</dbReference>
<dbReference type="AlphaFoldDB" id="A0A6G0Z7V9"/>
<keyword evidence="2" id="KW-1185">Reference proteome</keyword>
<evidence type="ECO:0000313" key="1">
    <source>
        <dbReference type="EMBL" id="KAF0766630.1"/>
    </source>
</evidence>
<sequence length="99" mass="11280">MNRVDIIRSAKSPSSTLQIVGSLQQYIYQAKLYHNTVNQTPDFVGLDTGAHTQNMKRLRGSAKWENKEHHGPNRNFLDSYLAGFLWRTGLNAQDAFETI</sequence>
<accession>A0A6G0Z7V9</accession>